<dbReference type="Proteomes" id="UP001085076">
    <property type="component" value="Miscellaneous, Linkage group lg01"/>
</dbReference>
<dbReference type="PANTHER" id="PTHR34576:SF2">
    <property type="entry name" value="MEMBRANE-ASSOCIATED KINASE REGULATOR 6-RELATED"/>
    <property type="match status" value="1"/>
</dbReference>
<organism evidence="1 2">
    <name type="scientific">Dioscorea zingiberensis</name>
    <dbReference type="NCBI Taxonomy" id="325984"/>
    <lineage>
        <taxon>Eukaryota</taxon>
        <taxon>Viridiplantae</taxon>
        <taxon>Streptophyta</taxon>
        <taxon>Embryophyta</taxon>
        <taxon>Tracheophyta</taxon>
        <taxon>Spermatophyta</taxon>
        <taxon>Magnoliopsida</taxon>
        <taxon>Liliopsida</taxon>
        <taxon>Dioscoreales</taxon>
        <taxon>Dioscoreaceae</taxon>
        <taxon>Dioscorea</taxon>
    </lineage>
</organism>
<reference evidence="1" key="2">
    <citation type="journal article" date="2022" name="Hortic Res">
        <title>The genome of Dioscorea zingiberensis sheds light on the biosynthesis, origin and evolution of the medicinally important diosgenin saponins.</title>
        <authorList>
            <person name="Li Y."/>
            <person name="Tan C."/>
            <person name="Li Z."/>
            <person name="Guo J."/>
            <person name="Li S."/>
            <person name="Chen X."/>
            <person name="Wang C."/>
            <person name="Dai X."/>
            <person name="Yang H."/>
            <person name="Song W."/>
            <person name="Hou L."/>
            <person name="Xu J."/>
            <person name="Tong Z."/>
            <person name="Xu A."/>
            <person name="Yuan X."/>
            <person name="Wang W."/>
            <person name="Yang Q."/>
            <person name="Chen L."/>
            <person name="Sun Z."/>
            <person name="Wang K."/>
            <person name="Pan B."/>
            <person name="Chen J."/>
            <person name="Bao Y."/>
            <person name="Liu F."/>
            <person name="Qi X."/>
            <person name="Gang D.R."/>
            <person name="Wen J."/>
            <person name="Li J."/>
        </authorList>
    </citation>
    <scope>NUCLEOTIDE SEQUENCE</scope>
    <source>
        <strain evidence="1">Dzin_1.0</strain>
    </source>
</reference>
<dbReference type="InterPro" id="IPR044699">
    <property type="entry name" value="MAKR6"/>
</dbReference>
<dbReference type="EMBL" id="JAGGNH010000001">
    <property type="protein sequence ID" value="KAJ0989285.1"/>
    <property type="molecule type" value="Genomic_DNA"/>
</dbReference>
<dbReference type="AlphaFoldDB" id="A0A9D5DCT2"/>
<dbReference type="OrthoDB" id="1913205at2759"/>
<reference evidence="1" key="1">
    <citation type="submission" date="2021-03" db="EMBL/GenBank/DDBJ databases">
        <authorList>
            <person name="Li Z."/>
            <person name="Yang C."/>
        </authorList>
    </citation>
    <scope>NUCLEOTIDE SEQUENCE</scope>
    <source>
        <strain evidence="1">Dzin_1.0</strain>
        <tissue evidence="1">Leaf</tissue>
    </source>
</reference>
<keyword evidence="2" id="KW-1185">Reference proteome</keyword>
<evidence type="ECO:0000313" key="1">
    <source>
        <dbReference type="EMBL" id="KAJ0989285.1"/>
    </source>
</evidence>
<accession>A0A9D5DCT2</accession>
<evidence type="ECO:0000313" key="2">
    <source>
        <dbReference type="Proteomes" id="UP001085076"/>
    </source>
</evidence>
<sequence>METSQHLSCESFSHGWLVNIKPPSMDALSDNLETGSFIEIDPNLISMSLSSDDHGFVFNLPNSQQPLVLIPADQIFSNGLLIPPHRTASPENISSDSAFRRSFSVDSSKPLLSLKNITSRNSKLKLSILWSCTKSPKKIICKYLCFLFPLCSKVRCFRLTTPTMSARIHSNAYTSPMIDMRSESINDAVLYCKNSIVKKQ</sequence>
<comment type="caution">
    <text evidence="1">The sequence shown here is derived from an EMBL/GenBank/DDBJ whole genome shotgun (WGS) entry which is preliminary data.</text>
</comment>
<name>A0A9D5DCT2_9LILI</name>
<dbReference type="PANTHER" id="PTHR34576">
    <property type="entry name" value="MEMBRANE-ASSOCIATED KINASE REGULATOR 6-RELATED"/>
    <property type="match status" value="1"/>
</dbReference>
<gene>
    <name evidence="1" type="ORF">J5N97_007641</name>
</gene>
<protein>
    <submittedName>
        <fullName evidence="1">Uncharacterized protein</fullName>
    </submittedName>
</protein>
<proteinExistence type="predicted"/>